<keyword evidence="4" id="KW-1185">Reference proteome</keyword>
<comment type="caution">
    <text evidence="3">The sequence shown here is derived from an EMBL/GenBank/DDBJ whole genome shotgun (WGS) entry which is preliminary data.</text>
</comment>
<evidence type="ECO:0000256" key="1">
    <source>
        <dbReference type="ARBA" id="ARBA00038178"/>
    </source>
</evidence>
<protein>
    <recommendedName>
        <fullName evidence="2">UDENN domain-containing protein</fullName>
    </recommendedName>
</protein>
<accession>A0ABR1ATF0</accession>
<dbReference type="PROSITE" id="PS50211">
    <property type="entry name" value="DENN"/>
    <property type="match status" value="1"/>
</dbReference>
<sequence length="603" mass="67261">MAEKKEEILHIFVIGFHHKKGCQIEFSYPEVKTLPEPWKPLTSLAMPDGAHNYDSDSVYFHLPSLDDKYKTVFGVSCFKQIPIEKVKIKTSDMTRGAVQKALCVLSTVPLYGYLQIKMDLVTAAFFEGDFSEVSLLKDTFHHLNGCLPVSHLQHLHDGLSVRDLIHRFRHRTVILFKLLLLEKKVVFFHSPVKPLCCCLISLISLLPGVVESGLFESTSVRYSGSDKNANTNIHNQQKDEETQLEVSECNEAVQVETVEVKSKCLAENCLSKGSEAGECDETDCDRIVKAIAENQNCVENENIIAKGKETDSTIETSVEEGVDIYFMDDYFNDLKSLENSQLEFTKSGDSCSGDCGTFNCDLAFVANLNLESYALPLSIFTEGNLCLPYVSISYLDFLAGENVRGFTAGAANVLFKQKSQLADVLIELDGTKIETRCPELRRQLLLTTEDLRFGEQLIKGLDLDSGENGDEWFRSQFTLYLISLLRTSLLQDGNKEVDHFNSQFVTAWKNTRNYKKWCEADHSAILEINPGHPCAGNLSVADMRLRISQVMSSSESGRRINQAVTTTGKAVGGAIVQAKGAFTHWWSSLTTSETKAGKSVENI</sequence>
<evidence type="ECO:0000259" key="2">
    <source>
        <dbReference type="PROSITE" id="PS50211"/>
    </source>
</evidence>
<dbReference type="InterPro" id="IPR037516">
    <property type="entry name" value="Tripartite_DENN"/>
</dbReference>
<dbReference type="PANTHER" id="PTHR31017">
    <property type="entry name" value="LATE SECRETORY PATHWAY PROTEIN AVL9-RELATED"/>
    <property type="match status" value="1"/>
</dbReference>
<dbReference type="InterPro" id="IPR051731">
    <property type="entry name" value="DENND11/AVL9_GEFs"/>
</dbReference>
<dbReference type="Proteomes" id="UP001359485">
    <property type="component" value="Unassembled WGS sequence"/>
</dbReference>
<organism evidence="3 4">
    <name type="scientific">Polyplax serrata</name>
    <name type="common">Common mouse louse</name>
    <dbReference type="NCBI Taxonomy" id="468196"/>
    <lineage>
        <taxon>Eukaryota</taxon>
        <taxon>Metazoa</taxon>
        <taxon>Ecdysozoa</taxon>
        <taxon>Arthropoda</taxon>
        <taxon>Hexapoda</taxon>
        <taxon>Insecta</taxon>
        <taxon>Pterygota</taxon>
        <taxon>Neoptera</taxon>
        <taxon>Paraneoptera</taxon>
        <taxon>Psocodea</taxon>
        <taxon>Troctomorpha</taxon>
        <taxon>Phthiraptera</taxon>
        <taxon>Anoplura</taxon>
        <taxon>Polyplacidae</taxon>
        <taxon>Polyplax</taxon>
    </lineage>
</organism>
<reference evidence="3 4" key="1">
    <citation type="submission" date="2023-09" db="EMBL/GenBank/DDBJ databases">
        <title>Genomes of two closely related lineages of the louse Polyplax serrata with different host specificities.</title>
        <authorList>
            <person name="Martinu J."/>
            <person name="Tarabai H."/>
            <person name="Stefka J."/>
            <person name="Hypsa V."/>
        </authorList>
    </citation>
    <scope>NUCLEOTIDE SEQUENCE [LARGE SCALE GENOMIC DNA]</scope>
    <source>
        <strain evidence="3">98ZLc_SE</strain>
    </source>
</reference>
<gene>
    <name evidence="3" type="ORF">RUM44_009700</name>
</gene>
<feature type="domain" description="UDENN" evidence="2">
    <location>
        <begin position="9"/>
        <end position="443"/>
    </location>
</feature>
<proteinExistence type="inferred from homology"/>
<comment type="similarity">
    <text evidence="1">Belongs to the AVL9 family.</text>
</comment>
<name>A0ABR1ATF0_POLSC</name>
<dbReference type="EMBL" id="JAWJWF010000045">
    <property type="protein sequence ID" value="KAK6627223.1"/>
    <property type="molecule type" value="Genomic_DNA"/>
</dbReference>
<evidence type="ECO:0000313" key="3">
    <source>
        <dbReference type="EMBL" id="KAK6627223.1"/>
    </source>
</evidence>
<evidence type="ECO:0000313" key="4">
    <source>
        <dbReference type="Proteomes" id="UP001359485"/>
    </source>
</evidence>
<dbReference type="PANTHER" id="PTHR31017:SF1">
    <property type="entry name" value="LATE SECRETORY PATHWAY PROTEIN AVL9 HOMOLOG"/>
    <property type="match status" value="1"/>
</dbReference>
<dbReference type="InterPro" id="IPR018307">
    <property type="entry name" value="ABL9/DENND6_dom"/>
</dbReference>
<dbReference type="Pfam" id="PF09794">
    <property type="entry name" value="Avl9"/>
    <property type="match status" value="1"/>
</dbReference>